<feature type="non-terminal residue" evidence="2">
    <location>
        <position position="229"/>
    </location>
</feature>
<dbReference type="AlphaFoldDB" id="A0A0B6YX90"/>
<accession>A0A0B6YX90</accession>
<evidence type="ECO:0000256" key="1">
    <source>
        <dbReference type="SAM" id="MobiDB-lite"/>
    </source>
</evidence>
<gene>
    <name evidence="2" type="primary">ORF38472</name>
</gene>
<reference evidence="2" key="1">
    <citation type="submission" date="2014-12" db="EMBL/GenBank/DDBJ databases">
        <title>Insight into the proteome of Arion vulgaris.</title>
        <authorList>
            <person name="Aradska J."/>
            <person name="Bulat T."/>
            <person name="Smidak R."/>
            <person name="Sarate P."/>
            <person name="Gangsoo J."/>
            <person name="Sialana F."/>
            <person name="Bilban M."/>
            <person name="Lubec G."/>
        </authorList>
    </citation>
    <scope>NUCLEOTIDE SEQUENCE</scope>
    <source>
        <tissue evidence="2">Skin</tissue>
    </source>
</reference>
<evidence type="ECO:0000313" key="2">
    <source>
        <dbReference type="EMBL" id="CEK60120.1"/>
    </source>
</evidence>
<feature type="compositionally biased region" description="Low complexity" evidence="1">
    <location>
        <begin position="49"/>
        <end position="62"/>
    </location>
</feature>
<feature type="compositionally biased region" description="Polar residues" evidence="1">
    <location>
        <begin position="1"/>
        <end position="10"/>
    </location>
</feature>
<sequence>QNRFNNQQEQGIDYIITMTSQKRYRHQQESGNSGARFRDIPPRFKRQKSSSSPTRPSSPTNPHQSGQTADTQRADSPKLSPAIVQNQISSNSSMCYQFEDKLVNQVQLETDIKQTPQAATSDSDTYLHKADSSFVSSPWEHMYQSGISHQHPSHFPPGAQYGYKIVSPPLASWTSNSSAQISDQGVALGSQMWTNKVNNSFSDPRIQYYPSYVIDNGMTNQHLMPQSMP</sequence>
<organism evidence="2">
    <name type="scientific">Arion vulgaris</name>
    <dbReference type="NCBI Taxonomy" id="1028688"/>
    <lineage>
        <taxon>Eukaryota</taxon>
        <taxon>Metazoa</taxon>
        <taxon>Spiralia</taxon>
        <taxon>Lophotrochozoa</taxon>
        <taxon>Mollusca</taxon>
        <taxon>Gastropoda</taxon>
        <taxon>Heterobranchia</taxon>
        <taxon>Euthyneura</taxon>
        <taxon>Panpulmonata</taxon>
        <taxon>Eupulmonata</taxon>
        <taxon>Stylommatophora</taxon>
        <taxon>Helicina</taxon>
        <taxon>Arionoidea</taxon>
        <taxon>Arionidae</taxon>
        <taxon>Arion</taxon>
    </lineage>
</organism>
<feature type="non-terminal residue" evidence="2">
    <location>
        <position position="1"/>
    </location>
</feature>
<proteinExistence type="predicted"/>
<feature type="region of interest" description="Disordered" evidence="1">
    <location>
        <begin position="1"/>
        <end position="78"/>
    </location>
</feature>
<dbReference type="EMBL" id="HACG01013255">
    <property type="protein sequence ID" value="CEK60120.1"/>
    <property type="molecule type" value="Transcribed_RNA"/>
</dbReference>
<protein>
    <submittedName>
        <fullName evidence="2">Uncharacterized protein</fullName>
    </submittedName>
</protein>
<name>A0A0B6YX90_9EUPU</name>